<evidence type="ECO:0000256" key="1">
    <source>
        <dbReference type="ARBA" id="ARBA00005532"/>
    </source>
</evidence>
<dbReference type="Pfam" id="PF00889">
    <property type="entry name" value="EF_TS"/>
    <property type="match status" value="1"/>
</dbReference>
<sequence length="291" mass="30729">MRARTSAPMKKCVEALNASSGDIDEAIAWLRKAGVASAHKKAARGASEGVIAMAEADGALALVEINTETDFVARNDVFRELTHAVCANALSIDTLGKNVVEPIAIDMLNGTTLPDGSLVQDSIGVAMTQLGENIVLRRATRLSLSGEGVVVGYVHNAYSPRMGRTGAAVALSSAASDVGALRELGLQLAMHVVAASPIALSKEMVDEAHIQRERDILTEQALSSGKPQNVIDKMVAGRLNKYFQEVALLEQAYVLDEQGGSVRKVLEVASTRLGAPVELAGFARYHIGEIS</sequence>
<dbReference type="AlphaFoldDB" id="A0A7S0Q9L7"/>
<dbReference type="Gene3D" id="1.10.286.20">
    <property type="match status" value="1"/>
</dbReference>
<keyword evidence="3 4" id="KW-0648">Protein biosynthesis</keyword>
<reference evidence="6" key="1">
    <citation type="submission" date="2021-01" db="EMBL/GenBank/DDBJ databases">
        <authorList>
            <person name="Corre E."/>
            <person name="Pelletier E."/>
            <person name="Niang G."/>
            <person name="Scheremetjew M."/>
            <person name="Finn R."/>
            <person name="Kale V."/>
            <person name="Holt S."/>
            <person name="Cochrane G."/>
            <person name="Meng A."/>
            <person name="Brown T."/>
            <person name="Cohen L."/>
        </authorList>
    </citation>
    <scope>NUCLEOTIDE SEQUENCE</scope>
    <source>
        <strain evidence="6">PLY182g</strain>
    </source>
</reference>
<protein>
    <recommendedName>
        <fullName evidence="4">Elongation factor Ts, mitochondrial</fullName>
        <shortName evidence="4">EF-Ts</shortName>
        <shortName evidence="4">EF-TsMt</shortName>
    </recommendedName>
</protein>
<dbReference type="GO" id="GO:0005739">
    <property type="term" value="C:mitochondrion"/>
    <property type="evidence" value="ECO:0007669"/>
    <property type="project" value="UniProtKB-SubCell"/>
</dbReference>
<evidence type="ECO:0000256" key="2">
    <source>
        <dbReference type="ARBA" id="ARBA00022768"/>
    </source>
</evidence>
<evidence type="ECO:0000256" key="3">
    <source>
        <dbReference type="ARBA" id="ARBA00022917"/>
    </source>
</evidence>
<dbReference type="InterPro" id="IPR001816">
    <property type="entry name" value="Transl_elong_EFTs/EF1B"/>
</dbReference>
<keyword evidence="4" id="KW-0496">Mitochondrion</keyword>
<dbReference type="PANTHER" id="PTHR11741">
    <property type="entry name" value="ELONGATION FACTOR TS"/>
    <property type="match status" value="1"/>
</dbReference>
<accession>A0A7S0Q9L7</accession>
<dbReference type="InterPro" id="IPR014039">
    <property type="entry name" value="Transl_elong_EFTs/EF1B_dimer"/>
</dbReference>
<evidence type="ECO:0000256" key="4">
    <source>
        <dbReference type="HAMAP-Rule" id="MF_03135"/>
    </source>
</evidence>
<name>A0A7S0Q9L7_9EUKA</name>
<feature type="domain" description="Translation elongation factor EFTs/EF1B dimerisation" evidence="5">
    <location>
        <begin position="61"/>
        <end position="289"/>
    </location>
</feature>
<dbReference type="Gene3D" id="3.30.479.20">
    <property type="entry name" value="Elongation factor Ts, dimerisation domain"/>
    <property type="match status" value="2"/>
</dbReference>
<dbReference type="GO" id="GO:0070125">
    <property type="term" value="P:mitochondrial translational elongation"/>
    <property type="evidence" value="ECO:0007669"/>
    <property type="project" value="TreeGrafter"/>
</dbReference>
<keyword evidence="2 4" id="KW-0251">Elongation factor</keyword>
<evidence type="ECO:0000259" key="5">
    <source>
        <dbReference type="Pfam" id="PF00889"/>
    </source>
</evidence>
<dbReference type="PANTHER" id="PTHR11741:SF0">
    <property type="entry name" value="ELONGATION FACTOR TS, MITOCHONDRIAL"/>
    <property type="match status" value="1"/>
</dbReference>
<comment type="similarity">
    <text evidence="1 4">Belongs to the EF-Ts family.</text>
</comment>
<dbReference type="Gene3D" id="1.10.8.10">
    <property type="entry name" value="DNA helicase RuvA subunit, C-terminal domain"/>
    <property type="match status" value="1"/>
</dbReference>
<dbReference type="FunFam" id="1.10.286.20:FF:000001">
    <property type="entry name" value="Elongation factor Ts"/>
    <property type="match status" value="1"/>
</dbReference>
<dbReference type="InterPro" id="IPR009060">
    <property type="entry name" value="UBA-like_sf"/>
</dbReference>
<comment type="subcellular location">
    <subcellularLocation>
        <location evidence="4">Mitochondrion</location>
    </subcellularLocation>
</comment>
<gene>
    <name evidence="6" type="ORF">CPEL01642_LOCUS21273</name>
</gene>
<dbReference type="SUPFAM" id="SSF54713">
    <property type="entry name" value="Elongation factor Ts (EF-Ts), dimerisation domain"/>
    <property type="match status" value="1"/>
</dbReference>
<dbReference type="GO" id="GO:0003746">
    <property type="term" value="F:translation elongation factor activity"/>
    <property type="evidence" value="ECO:0007669"/>
    <property type="project" value="UniProtKB-UniRule"/>
</dbReference>
<dbReference type="NCBIfam" id="TIGR00116">
    <property type="entry name" value="tsf"/>
    <property type="match status" value="1"/>
</dbReference>
<dbReference type="SUPFAM" id="SSF46934">
    <property type="entry name" value="UBA-like"/>
    <property type="match status" value="1"/>
</dbReference>
<evidence type="ECO:0000313" key="6">
    <source>
        <dbReference type="EMBL" id="CAD8617892.1"/>
    </source>
</evidence>
<dbReference type="EMBL" id="HBEY01044367">
    <property type="protein sequence ID" value="CAD8617892.1"/>
    <property type="molecule type" value="Transcribed_RNA"/>
</dbReference>
<proteinExistence type="inferred from homology"/>
<dbReference type="FunFam" id="1.10.8.10:FF:000001">
    <property type="entry name" value="Elongation factor Ts"/>
    <property type="match status" value="1"/>
</dbReference>
<comment type="function">
    <text evidence="4">Associates with the EF-Tu.GDP complex and induces the exchange of GDP to GTP. It remains bound to the aminoacyl-tRNA.EF-Tu.GTP complex up to the GTP hydrolysis stage on the ribosome.</text>
</comment>
<dbReference type="InterPro" id="IPR036402">
    <property type="entry name" value="EF-Ts_dimer_sf"/>
</dbReference>
<organism evidence="6">
    <name type="scientific">Coccolithus braarudii</name>
    <dbReference type="NCBI Taxonomy" id="221442"/>
    <lineage>
        <taxon>Eukaryota</taxon>
        <taxon>Haptista</taxon>
        <taxon>Haptophyta</taxon>
        <taxon>Prymnesiophyceae</taxon>
        <taxon>Coccolithales</taxon>
        <taxon>Coccolithaceae</taxon>
        <taxon>Coccolithus</taxon>
    </lineage>
</organism>
<dbReference type="HAMAP" id="MF_00050">
    <property type="entry name" value="EF_Ts"/>
    <property type="match status" value="1"/>
</dbReference>